<dbReference type="GO" id="GO:0015031">
    <property type="term" value="P:protein transport"/>
    <property type="evidence" value="ECO:0007669"/>
    <property type="project" value="UniProtKB-KW"/>
</dbReference>
<keyword evidence="5" id="KW-1133">Transmembrane helix</keyword>
<evidence type="ECO:0000256" key="6">
    <source>
        <dbReference type="ARBA" id="ARBA00023136"/>
    </source>
</evidence>
<dbReference type="InterPro" id="IPR003400">
    <property type="entry name" value="ExbD"/>
</dbReference>
<evidence type="ECO:0000313" key="8">
    <source>
        <dbReference type="EMBL" id="SUA20374.1"/>
    </source>
</evidence>
<comment type="similarity">
    <text evidence="2 7">Belongs to the ExbD/TolR family.</text>
</comment>
<dbReference type="GO" id="GO:0005886">
    <property type="term" value="C:plasma membrane"/>
    <property type="evidence" value="ECO:0007669"/>
    <property type="project" value="UniProtKB-SubCell"/>
</dbReference>
<keyword evidence="6" id="KW-0472">Membrane</keyword>
<gene>
    <name evidence="8" type="ORF">NCTC11421_00456</name>
</gene>
<evidence type="ECO:0000256" key="4">
    <source>
        <dbReference type="ARBA" id="ARBA00022692"/>
    </source>
</evidence>
<evidence type="ECO:0000256" key="7">
    <source>
        <dbReference type="RuleBase" id="RU003879"/>
    </source>
</evidence>
<sequence>MESRLKAAKEQNENVIVAIAADKAVEYDYVNKALEAARQAGITKIGFVTETKAQ</sequence>
<evidence type="ECO:0000256" key="2">
    <source>
        <dbReference type="ARBA" id="ARBA00005811"/>
    </source>
</evidence>
<accession>A0A378VUH6</accession>
<keyword evidence="7" id="KW-0813">Transport</keyword>
<dbReference type="GO" id="GO:0022857">
    <property type="term" value="F:transmembrane transporter activity"/>
    <property type="evidence" value="ECO:0007669"/>
    <property type="project" value="InterPro"/>
</dbReference>
<comment type="subcellular location">
    <subcellularLocation>
        <location evidence="1">Cell membrane</location>
        <topology evidence="1">Single-pass membrane protein</topology>
    </subcellularLocation>
    <subcellularLocation>
        <location evidence="7">Cell membrane</location>
        <topology evidence="7">Single-pass type II membrane protein</topology>
    </subcellularLocation>
</comment>
<evidence type="ECO:0000256" key="1">
    <source>
        <dbReference type="ARBA" id="ARBA00004162"/>
    </source>
</evidence>
<dbReference type="Pfam" id="PF02472">
    <property type="entry name" value="ExbD"/>
    <property type="match status" value="1"/>
</dbReference>
<keyword evidence="3" id="KW-1003">Cell membrane</keyword>
<name>A0A378VUH6_NEIGO</name>
<organism evidence="8">
    <name type="scientific">Neisseria gonorrhoeae</name>
    <dbReference type="NCBI Taxonomy" id="485"/>
    <lineage>
        <taxon>Bacteria</taxon>
        <taxon>Pseudomonadati</taxon>
        <taxon>Pseudomonadota</taxon>
        <taxon>Betaproteobacteria</taxon>
        <taxon>Neisseriales</taxon>
        <taxon>Neisseriaceae</taxon>
        <taxon>Neisseria</taxon>
    </lineage>
</organism>
<proteinExistence type="inferred from homology"/>
<dbReference type="AlphaFoldDB" id="A0A378VUH6"/>
<keyword evidence="7" id="KW-0653">Protein transport</keyword>
<keyword evidence="4 7" id="KW-0812">Transmembrane</keyword>
<evidence type="ECO:0000256" key="5">
    <source>
        <dbReference type="ARBA" id="ARBA00022989"/>
    </source>
</evidence>
<dbReference type="EMBL" id="UGRI01000001">
    <property type="protein sequence ID" value="SUA20374.1"/>
    <property type="molecule type" value="Genomic_DNA"/>
</dbReference>
<protein>
    <submittedName>
        <fullName evidence="8">ExbD protein</fullName>
    </submittedName>
</protein>
<reference evidence="8" key="1">
    <citation type="submission" date="2018-06" db="EMBL/GenBank/DDBJ databases">
        <authorList>
            <consortium name="Pathogen Informatics"/>
            <person name="Doyle S."/>
        </authorList>
    </citation>
    <scope>NUCLEOTIDE SEQUENCE [LARGE SCALE GENOMIC DNA]</scope>
    <source>
        <strain evidence="8">NCTC11421</strain>
    </source>
</reference>
<evidence type="ECO:0000256" key="3">
    <source>
        <dbReference type="ARBA" id="ARBA00022475"/>
    </source>
</evidence>
<dbReference type="Gene3D" id="3.30.420.270">
    <property type="match status" value="1"/>
</dbReference>